<keyword evidence="5" id="KW-0143">Chaperone</keyword>
<dbReference type="GO" id="GO:0051082">
    <property type="term" value="F:unfolded protein binding"/>
    <property type="evidence" value="ECO:0007669"/>
    <property type="project" value="InterPro"/>
</dbReference>
<evidence type="ECO:0000256" key="1">
    <source>
        <dbReference type="ARBA" id="ARBA00022723"/>
    </source>
</evidence>
<reference evidence="7 8" key="2">
    <citation type="submission" date="2013-04" db="EMBL/GenBank/DDBJ databases">
        <title>The Genome Sequence of Bilophila wadsworthia 3_1_6.</title>
        <authorList>
            <consortium name="The Broad Institute Genomics Platform"/>
            <person name="Earl A."/>
            <person name="Ward D."/>
            <person name="Feldgarden M."/>
            <person name="Gevers D."/>
            <person name="Sibley C."/>
            <person name="Strauss J."/>
            <person name="Allen-Vercoe E."/>
            <person name="Walker B."/>
            <person name="Young S."/>
            <person name="Zeng Q."/>
            <person name="Gargeya S."/>
            <person name="Fitzgerald M."/>
            <person name="Haas B."/>
            <person name="Abouelleil A."/>
            <person name="Allen A.W."/>
            <person name="Alvarado L."/>
            <person name="Arachchi H.M."/>
            <person name="Berlin A.M."/>
            <person name="Chapman S.B."/>
            <person name="Gainer-Dewar J."/>
            <person name="Goldberg J."/>
            <person name="Griggs A."/>
            <person name="Gujja S."/>
            <person name="Hansen M."/>
            <person name="Howarth C."/>
            <person name="Imamovic A."/>
            <person name="Ireland A."/>
            <person name="Larimer J."/>
            <person name="McCowan C."/>
            <person name="Murphy C."/>
            <person name="Pearson M."/>
            <person name="Poon T.W."/>
            <person name="Priest M."/>
            <person name="Roberts A."/>
            <person name="Saif S."/>
            <person name="Shea T."/>
            <person name="Sisk P."/>
            <person name="Sykes S."/>
            <person name="Wortman J."/>
            <person name="Nusbaum C."/>
            <person name="Birren B."/>
        </authorList>
    </citation>
    <scope>NUCLEOTIDE SEQUENCE [LARGE SCALE GENOMIC DNA]</scope>
    <source>
        <strain evidence="7 8">3_1_6</strain>
    </source>
</reference>
<gene>
    <name evidence="7" type="ORF">HMPREF0179_00816</name>
</gene>
<dbReference type="InterPro" id="IPR036869">
    <property type="entry name" value="J_dom_sf"/>
</dbReference>
<dbReference type="Gene3D" id="2.60.260.20">
    <property type="entry name" value="Urease metallochaperone UreE, N-terminal domain"/>
    <property type="match status" value="2"/>
</dbReference>
<dbReference type="PROSITE" id="PS50076">
    <property type="entry name" value="DNAJ_2"/>
    <property type="match status" value="1"/>
</dbReference>
<dbReference type="EMBL" id="ADCP02000001">
    <property type="protein sequence ID" value="EFV45363.1"/>
    <property type="molecule type" value="Genomic_DNA"/>
</dbReference>
<comment type="caution">
    <text evidence="7">The sequence shown here is derived from an EMBL/GenBank/DDBJ whole genome shotgun (WGS) entry which is preliminary data.</text>
</comment>
<proteinExistence type="predicted"/>
<evidence type="ECO:0000313" key="7">
    <source>
        <dbReference type="EMBL" id="EFV45363.1"/>
    </source>
</evidence>
<evidence type="ECO:0000259" key="6">
    <source>
        <dbReference type="PROSITE" id="PS50076"/>
    </source>
</evidence>
<dbReference type="Pfam" id="PF00226">
    <property type="entry name" value="DnaJ"/>
    <property type="match status" value="1"/>
</dbReference>
<dbReference type="AlphaFoldDB" id="E5Y3Q5"/>
<dbReference type="GO" id="GO:0003677">
    <property type="term" value="F:DNA binding"/>
    <property type="evidence" value="ECO:0007669"/>
    <property type="project" value="UniProtKB-KW"/>
</dbReference>
<dbReference type="Gene3D" id="1.10.287.110">
    <property type="entry name" value="DnaJ domain"/>
    <property type="match status" value="1"/>
</dbReference>
<dbReference type="InterPro" id="IPR018253">
    <property type="entry name" value="DnaJ_domain_CS"/>
</dbReference>
<dbReference type="FunFam" id="2.60.260.20:FF:000005">
    <property type="entry name" value="Chaperone protein dnaJ 1, mitochondrial"/>
    <property type="match status" value="1"/>
</dbReference>
<dbReference type="PANTHER" id="PTHR43096:SF52">
    <property type="entry name" value="DNAJ HOMOLOG 1, MITOCHONDRIAL-RELATED"/>
    <property type="match status" value="1"/>
</dbReference>
<evidence type="ECO:0000256" key="5">
    <source>
        <dbReference type="ARBA" id="ARBA00023186"/>
    </source>
</evidence>
<dbReference type="PROSITE" id="PS00636">
    <property type="entry name" value="DNAJ_1"/>
    <property type="match status" value="1"/>
</dbReference>
<reference evidence="7 8" key="1">
    <citation type="submission" date="2010-10" db="EMBL/GenBank/DDBJ databases">
        <authorList>
            <consortium name="The Broad Institute Genome Sequencing Platform"/>
            <person name="Ward D."/>
            <person name="Earl A."/>
            <person name="Feldgarden M."/>
            <person name="Young S.K."/>
            <person name="Gargeya S."/>
            <person name="Zeng Q."/>
            <person name="Alvarado L."/>
            <person name="Berlin A."/>
            <person name="Bochicchio J."/>
            <person name="Chapman S.B."/>
            <person name="Chen Z."/>
            <person name="Freedman E."/>
            <person name="Gellesch M."/>
            <person name="Goldberg J."/>
            <person name="Griggs A."/>
            <person name="Gujja S."/>
            <person name="Heilman E."/>
            <person name="Heiman D."/>
            <person name="Howarth C."/>
            <person name="Mehta T."/>
            <person name="Neiman D."/>
            <person name="Pearson M."/>
            <person name="Roberts A."/>
            <person name="Saif S."/>
            <person name="Shea T."/>
            <person name="Shenoy N."/>
            <person name="Sisk P."/>
            <person name="Stolte C."/>
            <person name="Sykes S."/>
            <person name="White J."/>
            <person name="Yandava C."/>
            <person name="Allen-Vercoe E."/>
            <person name="Sibley C."/>
            <person name="Ambrose C.E."/>
            <person name="Strauss J."/>
            <person name="Daigneault M."/>
            <person name="Haas B."/>
            <person name="Nusbaum C."/>
            <person name="Birren B."/>
        </authorList>
    </citation>
    <scope>NUCLEOTIDE SEQUENCE [LARGE SCALE GENOMIC DNA]</scope>
    <source>
        <strain evidence="7 8">3_1_6</strain>
    </source>
</reference>
<dbReference type="CDD" id="cd06257">
    <property type="entry name" value="DnaJ"/>
    <property type="match status" value="1"/>
</dbReference>
<dbReference type="CDD" id="cd10747">
    <property type="entry name" value="DnaJ_C"/>
    <property type="match status" value="1"/>
</dbReference>
<organism evidence="7 8">
    <name type="scientific">Bilophila wadsworthia (strain 3_1_6)</name>
    <dbReference type="NCBI Taxonomy" id="563192"/>
    <lineage>
        <taxon>Bacteria</taxon>
        <taxon>Pseudomonadati</taxon>
        <taxon>Thermodesulfobacteriota</taxon>
        <taxon>Desulfovibrionia</taxon>
        <taxon>Desulfovibrionales</taxon>
        <taxon>Desulfovibrionaceae</taxon>
        <taxon>Bilophila</taxon>
    </lineage>
</organism>
<dbReference type="OrthoDB" id="9779889at2"/>
<name>E5Y3Q5_BILW3</name>
<dbReference type="SUPFAM" id="SSF49493">
    <property type="entry name" value="HSP40/DnaJ peptide-binding domain"/>
    <property type="match status" value="2"/>
</dbReference>
<dbReference type="InterPro" id="IPR001623">
    <property type="entry name" value="DnaJ_domain"/>
</dbReference>
<keyword evidence="8" id="KW-1185">Reference proteome</keyword>
<dbReference type="RefSeq" id="WP_005025284.1">
    <property type="nucleotide sequence ID" value="NZ_KE150238.1"/>
</dbReference>
<dbReference type="GO" id="GO:0005737">
    <property type="term" value="C:cytoplasm"/>
    <property type="evidence" value="ECO:0007669"/>
    <property type="project" value="TreeGrafter"/>
</dbReference>
<dbReference type="STRING" id="563192.HMPREF0179_00816"/>
<dbReference type="PRINTS" id="PR00625">
    <property type="entry name" value="JDOMAIN"/>
</dbReference>
<dbReference type="Pfam" id="PF01556">
    <property type="entry name" value="DnaJ_C"/>
    <property type="match status" value="1"/>
</dbReference>
<evidence type="ECO:0000256" key="2">
    <source>
        <dbReference type="ARBA" id="ARBA00022737"/>
    </source>
</evidence>
<sequence>MSVEYKDYYKILGVGREASKDEIAKAFKKLARKYHPDLNPGNKESEEKFKEINEAYEVLKDEQKRKMYDQLGPNWQQGQQFGGNPFGGGNPYGGGTRFTFNGQEFGGQGFDGSGFSDFFETLFGSRQGGSAGGPFSGYTSRPQRGRDIEADISITLEDAVKGGERSLTLEGGDGTKTLKVNIPAGVKDGAKLRLAGQGYDSPNGGPKGDLYLRIRFAPHSLFHVDGTDLTYEVRIAPWEAVLGAKVKVPTLDGNVELSIPAGTGSGKKMRLRGKGLGPAKSRGDLYVRVGIDAPKDLTPKQRELWEALAAEK</sequence>
<evidence type="ECO:0000313" key="8">
    <source>
        <dbReference type="Proteomes" id="UP000006034"/>
    </source>
</evidence>
<evidence type="ECO:0000256" key="3">
    <source>
        <dbReference type="ARBA" id="ARBA00022771"/>
    </source>
</evidence>
<dbReference type="InterPro" id="IPR002939">
    <property type="entry name" value="DnaJ_C"/>
</dbReference>
<dbReference type="HOGENOM" id="CLU_017633_0_0_7"/>
<dbReference type="PANTHER" id="PTHR43096">
    <property type="entry name" value="DNAJ HOMOLOG 1, MITOCHONDRIAL-RELATED"/>
    <property type="match status" value="1"/>
</dbReference>
<keyword evidence="1" id="KW-0479">Metal-binding</keyword>
<dbReference type="Proteomes" id="UP000006034">
    <property type="component" value="Unassembled WGS sequence"/>
</dbReference>
<feature type="domain" description="J" evidence="6">
    <location>
        <begin position="7"/>
        <end position="72"/>
    </location>
</feature>
<dbReference type="eggNOG" id="COG0484">
    <property type="taxonomic scope" value="Bacteria"/>
</dbReference>
<evidence type="ECO:0000256" key="4">
    <source>
        <dbReference type="ARBA" id="ARBA00022833"/>
    </source>
</evidence>
<keyword evidence="3" id="KW-0863">Zinc-finger</keyword>
<dbReference type="SUPFAM" id="SSF46565">
    <property type="entry name" value="Chaperone J-domain"/>
    <property type="match status" value="1"/>
</dbReference>
<protein>
    <submittedName>
        <fullName evidence="7">Curved DNA-binding protein</fullName>
    </submittedName>
</protein>
<dbReference type="InterPro" id="IPR008971">
    <property type="entry name" value="HSP40/DnaJ_pept-bd"/>
</dbReference>
<keyword evidence="2" id="KW-0677">Repeat</keyword>
<accession>E5Y3Q5</accession>
<keyword evidence="4" id="KW-0862">Zinc</keyword>
<dbReference type="SMART" id="SM00271">
    <property type="entry name" value="DnaJ"/>
    <property type="match status" value="1"/>
</dbReference>
<dbReference type="GO" id="GO:0008270">
    <property type="term" value="F:zinc ion binding"/>
    <property type="evidence" value="ECO:0007669"/>
    <property type="project" value="UniProtKB-KW"/>
</dbReference>
<dbReference type="GeneID" id="78085951"/>
<keyword evidence="7" id="KW-0238">DNA-binding</keyword>
<dbReference type="GO" id="GO:0042026">
    <property type="term" value="P:protein refolding"/>
    <property type="evidence" value="ECO:0007669"/>
    <property type="project" value="TreeGrafter"/>
</dbReference>